<dbReference type="OrthoDB" id="3245556at2759"/>
<keyword evidence="2" id="KW-1185">Reference proteome</keyword>
<dbReference type="AlphaFoldDB" id="A0A067Q8N6"/>
<gene>
    <name evidence="1" type="ORF">JAAARDRAFT_29377</name>
</gene>
<reference evidence="2" key="1">
    <citation type="journal article" date="2014" name="Proc. Natl. Acad. Sci. U.S.A.">
        <title>Extensive sampling of basidiomycete genomes demonstrates inadequacy of the white-rot/brown-rot paradigm for wood decay fungi.</title>
        <authorList>
            <person name="Riley R."/>
            <person name="Salamov A.A."/>
            <person name="Brown D.W."/>
            <person name="Nagy L.G."/>
            <person name="Floudas D."/>
            <person name="Held B.W."/>
            <person name="Levasseur A."/>
            <person name="Lombard V."/>
            <person name="Morin E."/>
            <person name="Otillar R."/>
            <person name="Lindquist E.A."/>
            <person name="Sun H."/>
            <person name="LaButti K.M."/>
            <person name="Schmutz J."/>
            <person name="Jabbour D."/>
            <person name="Luo H."/>
            <person name="Baker S.E."/>
            <person name="Pisabarro A.G."/>
            <person name="Walton J.D."/>
            <person name="Blanchette R.A."/>
            <person name="Henrissat B."/>
            <person name="Martin F."/>
            <person name="Cullen D."/>
            <person name="Hibbett D.S."/>
            <person name="Grigoriev I.V."/>
        </authorList>
    </citation>
    <scope>NUCLEOTIDE SEQUENCE [LARGE SCALE GENOMIC DNA]</scope>
    <source>
        <strain evidence="2">MUCL 33604</strain>
    </source>
</reference>
<evidence type="ECO:0000313" key="2">
    <source>
        <dbReference type="Proteomes" id="UP000027265"/>
    </source>
</evidence>
<evidence type="ECO:0008006" key="3">
    <source>
        <dbReference type="Google" id="ProtNLM"/>
    </source>
</evidence>
<name>A0A067Q8N6_9AGAM</name>
<evidence type="ECO:0000313" key="1">
    <source>
        <dbReference type="EMBL" id="KDQ63354.1"/>
    </source>
</evidence>
<accession>A0A067Q8N6</accession>
<dbReference type="InParanoid" id="A0A067Q8N6"/>
<sequence length="54" mass="5294">MPGSDVKCTTSSPDCSYPNCECGAGSAPPKNKACGSGSCPCGASCQCKPGECKC</sequence>
<organism evidence="1 2">
    <name type="scientific">Jaapia argillacea MUCL 33604</name>
    <dbReference type="NCBI Taxonomy" id="933084"/>
    <lineage>
        <taxon>Eukaryota</taxon>
        <taxon>Fungi</taxon>
        <taxon>Dikarya</taxon>
        <taxon>Basidiomycota</taxon>
        <taxon>Agaricomycotina</taxon>
        <taxon>Agaricomycetes</taxon>
        <taxon>Agaricomycetidae</taxon>
        <taxon>Jaapiales</taxon>
        <taxon>Jaapiaceae</taxon>
        <taxon>Jaapia</taxon>
    </lineage>
</organism>
<dbReference type="HOGENOM" id="CLU_3050628_0_0_1"/>
<dbReference type="Proteomes" id="UP000027265">
    <property type="component" value="Unassembled WGS sequence"/>
</dbReference>
<proteinExistence type="predicted"/>
<protein>
    <recommendedName>
        <fullName evidence="3">Metallothionein</fullName>
    </recommendedName>
</protein>
<dbReference type="EMBL" id="KL197710">
    <property type="protein sequence ID" value="KDQ63354.1"/>
    <property type="molecule type" value="Genomic_DNA"/>
</dbReference>